<keyword evidence="10" id="KW-1185">Reference proteome</keyword>
<accession>A0AAF0ETL5</accession>
<keyword evidence="5" id="KW-0256">Endoplasmic reticulum</keyword>
<evidence type="ECO:0000256" key="7">
    <source>
        <dbReference type="ARBA" id="ARBA00023136"/>
    </source>
</evidence>
<comment type="similarity">
    <text evidence="2">Belongs to the EMC4 family.</text>
</comment>
<protein>
    <recommendedName>
        <fullName evidence="3">ER membrane protein complex subunit 4</fullName>
    </recommendedName>
</protein>
<dbReference type="InterPro" id="IPR009445">
    <property type="entry name" value="TMEM85/Emc4"/>
</dbReference>
<evidence type="ECO:0000256" key="4">
    <source>
        <dbReference type="ARBA" id="ARBA00022692"/>
    </source>
</evidence>
<evidence type="ECO:0000256" key="6">
    <source>
        <dbReference type="ARBA" id="ARBA00022989"/>
    </source>
</evidence>
<feature type="transmembrane region" description="Helical" evidence="8">
    <location>
        <begin position="62"/>
        <end position="85"/>
    </location>
</feature>
<comment type="subcellular location">
    <subcellularLocation>
        <location evidence="1">Endoplasmic reticulum membrane</location>
        <topology evidence="1">Multi-pass membrane protein</topology>
    </subcellularLocation>
</comment>
<gene>
    <name evidence="9" type="ORF">MCUN1_001285</name>
</gene>
<dbReference type="PIRSF" id="PIRSF017207">
    <property type="entry name" value="UCP017207_TM-p85"/>
    <property type="match status" value="1"/>
</dbReference>
<dbReference type="GO" id="GO:0005789">
    <property type="term" value="C:endoplasmic reticulum membrane"/>
    <property type="evidence" value="ECO:0007669"/>
    <property type="project" value="UniProtKB-SubCell"/>
</dbReference>
<evidence type="ECO:0000256" key="2">
    <source>
        <dbReference type="ARBA" id="ARBA00007715"/>
    </source>
</evidence>
<reference evidence="9" key="1">
    <citation type="submission" date="2023-03" db="EMBL/GenBank/DDBJ databases">
        <title>Mating type loci evolution in Malassezia.</title>
        <authorList>
            <person name="Coelho M.A."/>
        </authorList>
    </citation>
    <scope>NUCLEOTIDE SEQUENCE</scope>
    <source>
        <strain evidence="9">CBS 11721</strain>
    </source>
</reference>
<dbReference type="PANTHER" id="PTHR19315">
    <property type="entry name" value="ER MEMBRANE PROTEIN COMPLEX SUBUNIT 4"/>
    <property type="match status" value="1"/>
</dbReference>
<feature type="transmembrane region" description="Helical" evidence="8">
    <location>
        <begin position="105"/>
        <end position="125"/>
    </location>
</feature>
<name>A0AAF0ETL5_9BASI</name>
<proteinExistence type="inferred from homology"/>
<evidence type="ECO:0000256" key="3">
    <source>
        <dbReference type="ARBA" id="ARBA00020820"/>
    </source>
</evidence>
<dbReference type="Pfam" id="PF06417">
    <property type="entry name" value="EMC4"/>
    <property type="match status" value="1"/>
</dbReference>
<keyword evidence="4 8" id="KW-0812">Transmembrane</keyword>
<dbReference type="AlphaFoldDB" id="A0AAF0ETL5"/>
<evidence type="ECO:0000256" key="8">
    <source>
        <dbReference type="SAM" id="Phobius"/>
    </source>
</evidence>
<evidence type="ECO:0000313" key="10">
    <source>
        <dbReference type="Proteomes" id="UP001219933"/>
    </source>
</evidence>
<sequence length="153" mass="16743">MLTSKTRNTAVTDSIIGFTGKEVTSVQNSKATVPNTSAIQVARAWDAALAPTKSIPMNAMMLYMSGNSVQIFSMMGVYMMVANPIRGIANIESTFAPFRSTKHSLAPQMILFVLCQLFCIGIALYKCWSMGLLPTEPSDWLAWHKAAPVRMTC</sequence>
<keyword evidence="6 8" id="KW-1133">Transmembrane helix</keyword>
<evidence type="ECO:0000256" key="5">
    <source>
        <dbReference type="ARBA" id="ARBA00022824"/>
    </source>
</evidence>
<evidence type="ECO:0000313" key="9">
    <source>
        <dbReference type="EMBL" id="WFD34444.1"/>
    </source>
</evidence>
<dbReference type="Proteomes" id="UP001219933">
    <property type="component" value="Chromosome 2"/>
</dbReference>
<organism evidence="9 10">
    <name type="scientific">Malassezia cuniculi</name>
    <dbReference type="NCBI Taxonomy" id="948313"/>
    <lineage>
        <taxon>Eukaryota</taxon>
        <taxon>Fungi</taxon>
        <taxon>Dikarya</taxon>
        <taxon>Basidiomycota</taxon>
        <taxon>Ustilaginomycotina</taxon>
        <taxon>Malasseziomycetes</taxon>
        <taxon>Malasseziales</taxon>
        <taxon>Malasseziaceae</taxon>
        <taxon>Malassezia</taxon>
    </lineage>
</organism>
<evidence type="ECO:0000256" key="1">
    <source>
        <dbReference type="ARBA" id="ARBA00004477"/>
    </source>
</evidence>
<keyword evidence="7 8" id="KW-0472">Membrane</keyword>
<dbReference type="EMBL" id="CP119878">
    <property type="protein sequence ID" value="WFD34444.1"/>
    <property type="molecule type" value="Genomic_DNA"/>
</dbReference>